<comment type="caution">
    <text evidence="2">The sequence shown here is derived from an EMBL/GenBank/DDBJ whole genome shotgun (WGS) entry which is preliminary data.</text>
</comment>
<reference evidence="2" key="1">
    <citation type="journal article" date="2023" name="Plant J.">
        <title>Genome sequences and population genomics provide insights into the demographic history, inbreeding, and mutation load of two 'living fossil' tree species of Dipteronia.</title>
        <authorList>
            <person name="Feng Y."/>
            <person name="Comes H.P."/>
            <person name="Chen J."/>
            <person name="Zhu S."/>
            <person name="Lu R."/>
            <person name="Zhang X."/>
            <person name="Li P."/>
            <person name="Qiu J."/>
            <person name="Olsen K.M."/>
            <person name="Qiu Y."/>
        </authorList>
    </citation>
    <scope>NUCLEOTIDE SEQUENCE</scope>
    <source>
        <strain evidence="2">NBL</strain>
    </source>
</reference>
<name>A0AAE0E334_9ROSI</name>
<dbReference type="AlphaFoldDB" id="A0AAE0E334"/>
<protein>
    <recommendedName>
        <fullName evidence="1">Transposase MuDR plant domain-containing protein</fullName>
    </recommendedName>
</protein>
<dbReference type="PANTHER" id="PTHR31973:SF187">
    <property type="entry name" value="MUTATOR TRANSPOSASE MUDRA PROTEIN"/>
    <property type="match status" value="1"/>
</dbReference>
<dbReference type="PANTHER" id="PTHR31973">
    <property type="entry name" value="POLYPROTEIN, PUTATIVE-RELATED"/>
    <property type="match status" value="1"/>
</dbReference>
<dbReference type="Proteomes" id="UP001281410">
    <property type="component" value="Unassembled WGS sequence"/>
</dbReference>
<gene>
    <name evidence="2" type="ORF">Dsin_019482</name>
</gene>
<evidence type="ECO:0000313" key="3">
    <source>
        <dbReference type="Proteomes" id="UP001281410"/>
    </source>
</evidence>
<evidence type="ECO:0000313" key="2">
    <source>
        <dbReference type="EMBL" id="KAK3205436.1"/>
    </source>
</evidence>
<proteinExistence type="predicted"/>
<dbReference type="Pfam" id="PF03108">
    <property type="entry name" value="DBD_Tnp_Mut"/>
    <property type="match status" value="1"/>
</dbReference>
<evidence type="ECO:0000259" key="1">
    <source>
        <dbReference type="Pfam" id="PF03108"/>
    </source>
</evidence>
<dbReference type="EMBL" id="JANJYJ010000006">
    <property type="protein sequence ID" value="KAK3205436.1"/>
    <property type="molecule type" value="Genomic_DNA"/>
</dbReference>
<keyword evidence="3" id="KW-1185">Reference proteome</keyword>
<sequence>MLILKLVVCSHCKKQLRLHLGMVVMTKKFQYRVKRSTTNRFEAACIHNHCKWRIRATKLKNSDYFEVKRYDASHLCNELQNTGGDHRHASSWIIGHYIKSKFEGVGCNYRSKEIIADIHKLLGLNISYEKAWRARESAFDEIRGSPEESYAQLPSYCYMLEKKQSWNSYKN</sequence>
<dbReference type="InterPro" id="IPR004332">
    <property type="entry name" value="Transposase_MuDR"/>
</dbReference>
<feature type="domain" description="Transposase MuDR plant" evidence="1">
    <location>
        <begin position="25"/>
        <end position="67"/>
    </location>
</feature>
<accession>A0AAE0E334</accession>
<organism evidence="2 3">
    <name type="scientific">Dipteronia sinensis</name>
    <dbReference type="NCBI Taxonomy" id="43782"/>
    <lineage>
        <taxon>Eukaryota</taxon>
        <taxon>Viridiplantae</taxon>
        <taxon>Streptophyta</taxon>
        <taxon>Embryophyta</taxon>
        <taxon>Tracheophyta</taxon>
        <taxon>Spermatophyta</taxon>
        <taxon>Magnoliopsida</taxon>
        <taxon>eudicotyledons</taxon>
        <taxon>Gunneridae</taxon>
        <taxon>Pentapetalae</taxon>
        <taxon>rosids</taxon>
        <taxon>malvids</taxon>
        <taxon>Sapindales</taxon>
        <taxon>Sapindaceae</taxon>
        <taxon>Hippocastanoideae</taxon>
        <taxon>Acereae</taxon>
        <taxon>Dipteronia</taxon>
    </lineage>
</organism>